<sequence>MKRCVPFYTGVSILAAGVSVLSGCASVKDANIRQQIIASTCNQQNVYTYTEKDIPTPLHQLSLDRELTSRLQYKSLHMANAIGILPDLVRYIHLKKKLDSTNLEQRVSVLELRQRIDNKINVASLEVSAIASEMDCEEERTSQIANYLKGNENDLESKLTVAAIVVGASGAIATGGVIKNETASNSVGIATGITEATLGLLMLFNNRKIDFYHKRNALREVWEGKSVSSNFPTSVWYYLNYADPATGEKSIRHTIIDKWKNFGQIAENDDGSGDGDTHIYFGDGGKYSTEELVNRADMYDQLESHITLMKQDLKALSLELEKL</sequence>
<protein>
    <recommendedName>
        <fullName evidence="3">Lipoprotein</fullName>
    </recommendedName>
</protein>
<reference evidence="2" key="1">
    <citation type="journal article" date="2019" name="Int. J. Syst. Evol. Microbiol.">
        <title>The Global Catalogue of Microorganisms (GCM) 10K type strain sequencing project: providing services to taxonomists for standard genome sequencing and annotation.</title>
        <authorList>
            <consortium name="The Broad Institute Genomics Platform"/>
            <consortium name="The Broad Institute Genome Sequencing Center for Infectious Disease"/>
            <person name="Wu L."/>
            <person name="Ma J."/>
        </authorList>
    </citation>
    <scope>NUCLEOTIDE SEQUENCE [LARGE SCALE GENOMIC DNA]</scope>
    <source>
        <strain evidence="2">KCTC 42662</strain>
    </source>
</reference>
<dbReference type="EMBL" id="JBHULR010000003">
    <property type="protein sequence ID" value="MFD2547375.1"/>
    <property type="molecule type" value="Genomic_DNA"/>
</dbReference>
<dbReference type="PROSITE" id="PS51257">
    <property type="entry name" value="PROKAR_LIPOPROTEIN"/>
    <property type="match status" value="1"/>
</dbReference>
<dbReference type="RefSeq" id="WP_380902068.1">
    <property type="nucleotide sequence ID" value="NZ_JBHUEG010000007.1"/>
</dbReference>
<evidence type="ECO:0008006" key="3">
    <source>
        <dbReference type="Google" id="ProtNLM"/>
    </source>
</evidence>
<dbReference type="Proteomes" id="UP001597545">
    <property type="component" value="Unassembled WGS sequence"/>
</dbReference>
<gene>
    <name evidence="1" type="ORF">ACFSR5_06910</name>
</gene>
<proteinExistence type="predicted"/>
<keyword evidence="2" id="KW-1185">Reference proteome</keyword>
<accession>A0ABW5KHL0</accession>
<organism evidence="1 2">
    <name type="scientific">Sphingobacterium suaedae</name>
    <dbReference type="NCBI Taxonomy" id="1686402"/>
    <lineage>
        <taxon>Bacteria</taxon>
        <taxon>Pseudomonadati</taxon>
        <taxon>Bacteroidota</taxon>
        <taxon>Sphingobacteriia</taxon>
        <taxon>Sphingobacteriales</taxon>
        <taxon>Sphingobacteriaceae</taxon>
        <taxon>Sphingobacterium</taxon>
    </lineage>
</organism>
<evidence type="ECO:0000313" key="2">
    <source>
        <dbReference type="Proteomes" id="UP001597545"/>
    </source>
</evidence>
<name>A0ABW5KHL0_9SPHI</name>
<comment type="caution">
    <text evidence="1">The sequence shown here is derived from an EMBL/GenBank/DDBJ whole genome shotgun (WGS) entry which is preliminary data.</text>
</comment>
<evidence type="ECO:0000313" key="1">
    <source>
        <dbReference type="EMBL" id="MFD2547375.1"/>
    </source>
</evidence>